<accession>A0A3B0CIG8</accession>
<evidence type="ECO:0000313" key="6">
    <source>
        <dbReference type="EMBL" id="RKN85153.1"/>
    </source>
</evidence>
<protein>
    <submittedName>
        <fullName evidence="6">Extracellular solute-binding protein</fullName>
    </submittedName>
</protein>
<comment type="subcellular location">
    <subcellularLocation>
        <location evidence="1">Cell envelope</location>
    </subcellularLocation>
</comment>
<comment type="similarity">
    <text evidence="2">Belongs to the bacterial solute-binding protein 1 family.</text>
</comment>
<keyword evidence="3" id="KW-0813">Transport</keyword>
<organism evidence="6 7">
    <name type="scientific">Paenibacillus ginsengarvi</name>
    <dbReference type="NCBI Taxonomy" id="400777"/>
    <lineage>
        <taxon>Bacteria</taxon>
        <taxon>Bacillati</taxon>
        <taxon>Bacillota</taxon>
        <taxon>Bacilli</taxon>
        <taxon>Bacillales</taxon>
        <taxon>Paenibacillaceae</taxon>
        <taxon>Paenibacillus</taxon>
    </lineage>
</organism>
<evidence type="ECO:0000256" key="1">
    <source>
        <dbReference type="ARBA" id="ARBA00004196"/>
    </source>
</evidence>
<name>A0A3B0CIG8_9BACL</name>
<gene>
    <name evidence="6" type="ORF">D7M11_08665</name>
</gene>
<evidence type="ECO:0000313" key="7">
    <source>
        <dbReference type="Proteomes" id="UP000282311"/>
    </source>
</evidence>
<evidence type="ECO:0000256" key="5">
    <source>
        <dbReference type="SAM" id="Phobius"/>
    </source>
</evidence>
<dbReference type="Proteomes" id="UP000282311">
    <property type="component" value="Unassembled WGS sequence"/>
</dbReference>
<keyword evidence="4" id="KW-0732">Signal</keyword>
<dbReference type="PANTHER" id="PTHR43649">
    <property type="entry name" value="ARABINOSE-BINDING PROTEIN-RELATED"/>
    <property type="match status" value="1"/>
</dbReference>
<keyword evidence="7" id="KW-1185">Reference proteome</keyword>
<feature type="transmembrane region" description="Helical" evidence="5">
    <location>
        <begin position="46"/>
        <end position="64"/>
    </location>
</feature>
<dbReference type="EMBL" id="RBAH01000005">
    <property type="protein sequence ID" value="RKN85153.1"/>
    <property type="molecule type" value="Genomic_DNA"/>
</dbReference>
<dbReference type="SUPFAM" id="SSF53850">
    <property type="entry name" value="Periplasmic binding protein-like II"/>
    <property type="match status" value="1"/>
</dbReference>
<sequence>MISKRNDWEKELRHFPLNPKGVPDKLKQRVEEQIAMGATYKRKSKGSAWVAAAVLLFLATVLFVQREPILSFLKQEPKLEPFDGKTERSLKVQWFDGPSFMSYYGDAFIIQHPNMDVETVNSPPYDPQKDRAVQFEEMIEKDKPDLVYVTLDIYRKLAAEGKLLALDSFVAKEKYDLSGFRDGIVETIREAGGGTLYGLTPTFSSNALYYNKTLFDKYGVSYPTDKTSWADVFRLAQRFPSEGEGDNRIYGLVPDLSSPYGAAEAAARTSGLGLTDAGGAKMTVNTSAWRSIWEFVADGVKKGWLYEAKPRTGSISGIDFYKRNPFLTGNAAMMVSNQSLAEDLLEGKRRYNLADFTWDIVTEPVDPARPNVSSSLRFDGIYAIPAQSLNERDAWELLKLIHSEPIAKKMSNRMGMSSRKPAANETAAYRSDAFGALKPDPDNVAGMGSIITGALYQGMSGLVNSEIKAAAAGAKTLDAAIESIQQGGQQLLDQAKAANKP</sequence>
<evidence type="ECO:0000256" key="2">
    <source>
        <dbReference type="ARBA" id="ARBA00008520"/>
    </source>
</evidence>
<dbReference type="OrthoDB" id="2675752at2"/>
<keyword evidence="5" id="KW-1133">Transmembrane helix</keyword>
<keyword evidence="5" id="KW-0472">Membrane</keyword>
<comment type="caution">
    <text evidence="6">The sequence shown here is derived from an EMBL/GenBank/DDBJ whole genome shotgun (WGS) entry which is preliminary data.</text>
</comment>
<dbReference type="Pfam" id="PF13416">
    <property type="entry name" value="SBP_bac_8"/>
    <property type="match status" value="1"/>
</dbReference>
<dbReference type="AlphaFoldDB" id="A0A3B0CIG8"/>
<dbReference type="InterPro" id="IPR006059">
    <property type="entry name" value="SBP"/>
</dbReference>
<evidence type="ECO:0000256" key="3">
    <source>
        <dbReference type="ARBA" id="ARBA00022448"/>
    </source>
</evidence>
<dbReference type="Gene3D" id="3.40.190.10">
    <property type="entry name" value="Periplasmic binding protein-like II"/>
    <property type="match status" value="1"/>
</dbReference>
<proteinExistence type="inferred from homology"/>
<keyword evidence="5" id="KW-0812">Transmembrane</keyword>
<dbReference type="GO" id="GO:0030313">
    <property type="term" value="C:cell envelope"/>
    <property type="evidence" value="ECO:0007669"/>
    <property type="project" value="UniProtKB-SubCell"/>
</dbReference>
<reference evidence="6 7" key="1">
    <citation type="journal article" date="2007" name="Int. J. Syst. Evol. Microbiol.">
        <title>Paenibacillus ginsengarvi sp. nov., isolated from soil from ginseng cultivation.</title>
        <authorList>
            <person name="Yoon M.H."/>
            <person name="Ten L.N."/>
            <person name="Im W.T."/>
        </authorList>
    </citation>
    <scope>NUCLEOTIDE SEQUENCE [LARGE SCALE GENOMIC DNA]</scope>
    <source>
        <strain evidence="6 7">KCTC 13059</strain>
    </source>
</reference>
<evidence type="ECO:0000256" key="4">
    <source>
        <dbReference type="ARBA" id="ARBA00022729"/>
    </source>
</evidence>
<dbReference type="PANTHER" id="PTHR43649:SF31">
    <property type="entry name" value="SN-GLYCEROL-3-PHOSPHATE-BINDING PERIPLASMIC PROTEIN UGPB"/>
    <property type="match status" value="1"/>
</dbReference>
<dbReference type="InterPro" id="IPR050490">
    <property type="entry name" value="Bact_solute-bd_prot1"/>
</dbReference>